<dbReference type="Proteomes" id="UP000283530">
    <property type="component" value="Unassembled WGS sequence"/>
</dbReference>
<comment type="caution">
    <text evidence="1">The sequence shown here is derived from an EMBL/GenBank/DDBJ whole genome shotgun (WGS) entry which is preliminary data.</text>
</comment>
<organism evidence="1 2">
    <name type="scientific">Cinnamomum micranthum f. kanehirae</name>
    <dbReference type="NCBI Taxonomy" id="337451"/>
    <lineage>
        <taxon>Eukaryota</taxon>
        <taxon>Viridiplantae</taxon>
        <taxon>Streptophyta</taxon>
        <taxon>Embryophyta</taxon>
        <taxon>Tracheophyta</taxon>
        <taxon>Spermatophyta</taxon>
        <taxon>Magnoliopsida</taxon>
        <taxon>Magnoliidae</taxon>
        <taxon>Laurales</taxon>
        <taxon>Lauraceae</taxon>
        <taxon>Cinnamomum</taxon>
    </lineage>
</organism>
<proteinExistence type="predicted"/>
<sequence>MQGLYSRSEELIKRARKMGHTKEHNRRLCFENQNNSPLYHEALATDKHTLTSNEQIDFFPFPVLSFFLVFLHQNPTLNIKSY</sequence>
<gene>
    <name evidence="1" type="ORF">CKAN_01962900</name>
</gene>
<accession>A0A3S3PH64</accession>
<keyword evidence="2" id="KW-1185">Reference proteome</keyword>
<evidence type="ECO:0000313" key="1">
    <source>
        <dbReference type="EMBL" id="RWR90532.1"/>
    </source>
</evidence>
<evidence type="ECO:0000313" key="2">
    <source>
        <dbReference type="Proteomes" id="UP000283530"/>
    </source>
</evidence>
<reference evidence="1 2" key="1">
    <citation type="journal article" date="2019" name="Nat. Plants">
        <title>Stout camphor tree genome fills gaps in understanding of flowering plant genome evolution.</title>
        <authorList>
            <person name="Chaw S.M."/>
            <person name="Liu Y.C."/>
            <person name="Wu Y.W."/>
            <person name="Wang H.Y."/>
            <person name="Lin C.I."/>
            <person name="Wu C.S."/>
            <person name="Ke H.M."/>
            <person name="Chang L.Y."/>
            <person name="Hsu C.Y."/>
            <person name="Yang H.T."/>
            <person name="Sudianto E."/>
            <person name="Hsu M.H."/>
            <person name="Wu K.P."/>
            <person name="Wang L.N."/>
            <person name="Leebens-Mack J.H."/>
            <person name="Tsai I.J."/>
        </authorList>
    </citation>
    <scope>NUCLEOTIDE SEQUENCE [LARGE SCALE GENOMIC DNA]</scope>
    <source>
        <strain evidence="2">cv. Chaw 1501</strain>
        <tissue evidence="1">Young leaves</tissue>
    </source>
</reference>
<dbReference type="AlphaFoldDB" id="A0A3S3PH64"/>
<name>A0A3S3PH64_9MAGN</name>
<protein>
    <submittedName>
        <fullName evidence="1">Uncharacterized protein</fullName>
    </submittedName>
</protein>
<dbReference type="EMBL" id="QPKB01000008">
    <property type="protein sequence ID" value="RWR90532.1"/>
    <property type="molecule type" value="Genomic_DNA"/>
</dbReference>